<dbReference type="NCBIfam" id="TIGR01451">
    <property type="entry name" value="B_ant_repeat"/>
    <property type="match status" value="2"/>
</dbReference>
<dbReference type="PANTHER" id="PTHR34819:SF3">
    <property type="entry name" value="CELL SURFACE PROTEIN"/>
    <property type="match status" value="1"/>
</dbReference>
<evidence type="ECO:0000313" key="3">
    <source>
        <dbReference type="EMBL" id="ETW98806.1"/>
    </source>
</evidence>
<gene>
    <name evidence="3" type="ORF">ETSY1_17320</name>
</gene>
<comment type="caution">
    <text evidence="3">The sequence shown here is derived from an EMBL/GenBank/DDBJ whole genome shotgun (WGS) entry which is preliminary data.</text>
</comment>
<feature type="domain" description="DUF11" evidence="2">
    <location>
        <begin position="282"/>
        <end position="387"/>
    </location>
</feature>
<evidence type="ECO:0000256" key="1">
    <source>
        <dbReference type="SAM" id="MobiDB-lite"/>
    </source>
</evidence>
<dbReference type="Proteomes" id="UP000019141">
    <property type="component" value="Unassembled WGS sequence"/>
</dbReference>
<dbReference type="InterPro" id="IPR013783">
    <property type="entry name" value="Ig-like_fold"/>
</dbReference>
<keyword evidence="4" id="KW-1185">Reference proteome</keyword>
<dbReference type="EMBL" id="AZHW01000517">
    <property type="protein sequence ID" value="ETW98806.1"/>
    <property type="molecule type" value="Genomic_DNA"/>
</dbReference>
<dbReference type="PANTHER" id="PTHR34819">
    <property type="entry name" value="LARGE CYSTEINE-RICH PERIPLASMIC PROTEIN OMCB"/>
    <property type="match status" value="1"/>
</dbReference>
<sequence length="865" mass="97692">MPRSERGVGDIVDTGDDRTLNPNPKKTNTYAKTRTDYDGKATITITSPQQGKTSIIAIAKGIQDQNEHKDHAVKYWIDLKWKFPHDDINQAGTPHHMKARLFKGDALRPGHVTEPVRHDDLRNYRIEWEILTDFRVTDSALDQLRDSGLAEDAIQALATLKRSDLITGKRELLALLVSQLKRVVTEEEKELIWKLTKVQNENEPDAYFEQNGSDLLTTRTPSHGESQVTLRQVLPKEGHNRIRMRLKLPDKLPDGLDKVCCPRPSDFIYEKTITKTWEIPRITIRKSCEPNKVALQDTVRFDVTVENASQFPVTSVVVTDKIPSGFLFQEAGSEQGKMVQSPKHNEVDGTVVWNLQSLPAESQRTFWIELTAAYVGLYTNTVRATTPNTTLLYEDSCPIEVVQPELRVWKFCPPVAAVGQTFQYSYVIKNQGSIAVNNIEATDTLPTGVSYVSLPDRATSPKPNTITWDVGSLLSKGDQSEGSFVVRAEDRLLPGGSAYGGLCKVNEAWVQGRSVTNTLRAAGDWTKSNAQTGKVRNLEKCNTCIQPGPPPALLLEVVDLYDTVETGDTSIYRITVTNQDAKTVKNINVAAWLPEDFGKAQFSGPKVRRLQSVENLEPYKDPIKVRSKGYVPEDMLVQVLREKVRAMLWAILRNELAQVRRKPEALPQASLHRRLEGKLLEAQGKLRQELMPQNGYPPLSLPADKAYDHVQAKIIELMRSMLREMLRDKEQYPTKEPVDLNTLTYLPVSRLLSIFEEILPIEPPLPTPIASDQLKAKLEMQWPLDKWPLDDVSTMTPGWIRFDTIPELRQYWRATYYVEAEAQHPAGIQFKVRDVRFKVIMTADEFSGPVIETESTHLVNSPIKP</sequence>
<dbReference type="InterPro" id="IPR001434">
    <property type="entry name" value="OmcB-like_DUF11"/>
</dbReference>
<dbReference type="AlphaFoldDB" id="W4LN69"/>
<dbReference type="Gene3D" id="2.60.40.10">
    <property type="entry name" value="Immunoglobulins"/>
    <property type="match status" value="1"/>
</dbReference>
<reference evidence="3 4" key="1">
    <citation type="journal article" date="2014" name="Nature">
        <title>An environmental bacterial taxon with a large and distinct metabolic repertoire.</title>
        <authorList>
            <person name="Wilson M.C."/>
            <person name="Mori T."/>
            <person name="Ruckert C."/>
            <person name="Uria A.R."/>
            <person name="Helf M.J."/>
            <person name="Takada K."/>
            <person name="Gernert C."/>
            <person name="Steffens U.A."/>
            <person name="Heycke N."/>
            <person name="Schmitt S."/>
            <person name="Rinke C."/>
            <person name="Helfrich E.J."/>
            <person name="Brachmann A.O."/>
            <person name="Gurgui C."/>
            <person name="Wakimoto T."/>
            <person name="Kracht M."/>
            <person name="Crusemann M."/>
            <person name="Hentschel U."/>
            <person name="Abe I."/>
            <person name="Matsunaga S."/>
            <person name="Kalinowski J."/>
            <person name="Takeyama H."/>
            <person name="Piel J."/>
        </authorList>
    </citation>
    <scope>NUCLEOTIDE SEQUENCE [LARGE SCALE GENOMIC DNA]</scope>
    <source>
        <strain evidence="4">TSY1</strain>
    </source>
</reference>
<name>W4LN69_ENTF1</name>
<organism evidence="3 4">
    <name type="scientific">Entotheonella factor</name>
    <dbReference type="NCBI Taxonomy" id="1429438"/>
    <lineage>
        <taxon>Bacteria</taxon>
        <taxon>Pseudomonadati</taxon>
        <taxon>Nitrospinota/Tectimicrobiota group</taxon>
        <taxon>Candidatus Tectimicrobiota</taxon>
        <taxon>Candidatus Entotheonellia</taxon>
        <taxon>Candidatus Entotheonellales</taxon>
        <taxon>Candidatus Entotheonellaceae</taxon>
        <taxon>Candidatus Entotheonella</taxon>
    </lineage>
</organism>
<dbReference type="Pfam" id="PF01345">
    <property type="entry name" value="DUF11"/>
    <property type="match status" value="2"/>
</dbReference>
<evidence type="ECO:0000259" key="2">
    <source>
        <dbReference type="Pfam" id="PF01345"/>
    </source>
</evidence>
<dbReference type="HOGENOM" id="CLU_331133_0_0_7"/>
<accession>W4LN69</accession>
<dbReference type="InterPro" id="IPR047589">
    <property type="entry name" value="DUF11_rpt"/>
</dbReference>
<evidence type="ECO:0000313" key="4">
    <source>
        <dbReference type="Proteomes" id="UP000019141"/>
    </source>
</evidence>
<proteinExistence type="predicted"/>
<feature type="compositionally biased region" description="Polar residues" evidence="1">
    <location>
        <begin position="20"/>
        <end position="29"/>
    </location>
</feature>
<dbReference type="InterPro" id="IPR051172">
    <property type="entry name" value="Chlamydia_OmcB"/>
</dbReference>
<feature type="region of interest" description="Disordered" evidence="1">
    <location>
        <begin position="1"/>
        <end position="29"/>
    </location>
</feature>
<protein>
    <recommendedName>
        <fullName evidence="2">DUF11 domain-containing protein</fullName>
    </recommendedName>
</protein>
<feature type="domain" description="DUF11" evidence="2">
    <location>
        <begin position="415"/>
        <end position="480"/>
    </location>
</feature>